<name>A0A367EM49_9ACTN</name>
<evidence type="ECO:0000313" key="2">
    <source>
        <dbReference type="Proteomes" id="UP000253094"/>
    </source>
</evidence>
<dbReference type="Proteomes" id="UP000253094">
    <property type="component" value="Unassembled WGS sequence"/>
</dbReference>
<organism evidence="1 2">
    <name type="scientific">Sphaerisporangium album</name>
    <dbReference type="NCBI Taxonomy" id="509200"/>
    <lineage>
        <taxon>Bacteria</taxon>
        <taxon>Bacillati</taxon>
        <taxon>Actinomycetota</taxon>
        <taxon>Actinomycetes</taxon>
        <taxon>Streptosporangiales</taxon>
        <taxon>Streptosporangiaceae</taxon>
        <taxon>Sphaerisporangium</taxon>
    </lineage>
</organism>
<accession>A0A367EM49</accession>
<keyword evidence="2" id="KW-1185">Reference proteome</keyword>
<proteinExistence type="predicted"/>
<gene>
    <name evidence="1" type="ORF">DQ384_38360</name>
</gene>
<dbReference type="EMBL" id="QOIL01000034">
    <property type="protein sequence ID" value="RCG19144.1"/>
    <property type="molecule type" value="Genomic_DNA"/>
</dbReference>
<evidence type="ECO:0000313" key="1">
    <source>
        <dbReference type="EMBL" id="RCG19144.1"/>
    </source>
</evidence>
<dbReference type="AlphaFoldDB" id="A0A367EM49"/>
<reference evidence="1 2" key="1">
    <citation type="submission" date="2018-06" db="EMBL/GenBank/DDBJ databases">
        <title>Sphaerisporangium craniellae sp. nov., isolated from a marine sponge in the South China Sea.</title>
        <authorList>
            <person name="Li L."/>
        </authorList>
    </citation>
    <scope>NUCLEOTIDE SEQUENCE [LARGE SCALE GENOMIC DNA]</scope>
    <source>
        <strain evidence="1 2">CCTCC AA 208026</strain>
    </source>
</reference>
<comment type="caution">
    <text evidence="1">The sequence shown here is derived from an EMBL/GenBank/DDBJ whole genome shotgun (WGS) entry which is preliminary data.</text>
</comment>
<protein>
    <submittedName>
        <fullName evidence="1">Uncharacterized protein</fullName>
    </submittedName>
</protein>
<sequence length="94" mass="10866">MMEMTSGHADHGPHVAPAARAARRITWLQPQSQEERRRTVQWTCACRATVYQMIAGGGQMHIARVDRRGRFETHRMSHRDAELLWQDLLFGRAI</sequence>